<organism evidence="2">
    <name type="scientific">Leptocylindrus danicus</name>
    <dbReference type="NCBI Taxonomy" id="163516"/>
    <lineage>
        <taxon>Eukaryota</taxon>
        <taxon>Sar</taxon>
        <taxon>Stramenopiles</taxon>
        <taxon>Ochrophyta</taxon>
        <taxon>Bacillariophyta</taxon>
        <taxon>Coscinodiscophyceae</taxon>
        <taxon>Chaetocerotophycidae</taxon>
        <taxon>Leptocylindrales</taxon>
        <taxon>Leptocylindraceae</taxon>
        <taxon>Leptocylindrus</taxon>
    </lineage>
</organism>
<dbReference type="AlphaFoldDB" id="A0A7S2K9D3"/>
<feature type="region of interest" description="Disordered" evidence="1">
    <location>
        <begin position="167"/>
        <end position="188"/>
    </location>
</feature>
<evidence type="ECO:0000313" key="2">
    <source>
        <dbReference type="EMBL" id="CAD9570172.1"/>
    </source>
</evidence>
<reference evidence="2" key="1">
    <citation type="submission" date="2021-01" db="EMBL/GenBank/DDBJ databases">
        <authorList>
            <person name="Corre E."/>
            <person name="Pelletier E."/>
            <person name="Niang G."/>
            <person name="Scheremetjew M."/>
            <person name="Finn R."/>
            <person name="Kale V."/>
            <person name="Holt S."/>
            <person name="Cochrane G."/>
            <person name="Meng A."/>
            <person name="Brown T."/>
            <person name="Cohen L."/>
        </authorList>
    </citation>
    <scope>NUCLEOTIDE SEQUENCE</scope>
    <source>
        <strain evidence="2">B650</strain>
    </source>
</reference>
<name>A0A7S2K9D3_9STRA</name>
<feature type="region of interest" description="Disordered" evidence="1">
    <location>
        <begin position="42"/>
        <end position="84"/>
    </location>
</feature>
<feature type="region of interest" description="Disordered" evidence="1">
    <location>
        <begin position="116"/>
        <end position="140"/>
    </location>
</feature>
<accession>A0A7S2K9D3</accession>
<proteinExistence type="predicted"/>
<feature type="compositionally biased region" description="Basic and acidic residues" evidence="1">
    <location>
        <begin position="128"/>
        <end position="140"/>
    </location>
</feature>
<protein>
    <submittedName>
        <fullName evidence="2">Uncharacterized protein</fullName>
    </submittedName>
</protein>
<gene>
    <name evidence="2" type="ORF">LDAN0321_LOCUS7120</name>
</gene>
<sequence length="214" mass="24405">MGWRRKSNKQEVKSTAEAKQPVVEAPAVEIAKQPVVTKMPQPEKPVAAVAAPKKTKSSKGKGKKSRYQVMKEAPSARDAAFGGPPRYDWIDVETAAAIKVQSKFRQLRVQRELEAAGLTTSAQRNRIRQRESKQNKAKQSEDIPFLFSMCGIGHLFGHYDEDAIEAQEKAEKEEKRRKEESRMEAEREARFRTFHAKNRERKELLESLEVVEDV</sequence>
<dbReference type="EMBL" id="HBGY01011227">
    <property type="protein sequence ID" value="CAD9570172.1"/>
    <property type="molecule type" value="Transcribed_RNA"/>
</dbReference>
<evidence type="ECO:0000256" key="1">
    <source>
        <dbReference type="SAM" id="MobiDB-lite"/>
    </source>
</evidence>
<feature type="compositionally biased region" description="Basic residues" evidence="1">
    <location>
        <begin position="53"/>
        <end position="66"/>
    </location>
</feature>